<comment type="caution">
    <text evidence="2">The sequence shown here is derived from an EMBL/GenBank/DDBJ whole genome shotgun (WGS) entry which is preliminary data.</text>
</comment>
<organism evidence="2 6">
    <name type="scientific">Rotaria magnacalcarata</name>
    <dbReference type="NCBI Taxonomy" id="392030"/>
    <lineage>
        <taxon>Eukaryota</taxon>
        <taxon>Metazoa</taxon>
        <taxon>Spiralia</taxon>
        <taxon>Gnathifera</taxon>
        <taxon>Rotifera</taxon>
        <taxon>Eurotatoria</taxon>
        <taxon>Bdelloidea</taxon>
        <taxon>Philodinida</taxon>
        <taxon>Philodinidae</taxon>
        <taxon>Rotaria</taxon>
    </lineage>
</organism>
<dbReference type="PANTHER" id="PTHR46943">
    <property type="entry name" value="PENTRAXIN-RELATED PROTEIN PTX3"/>
    <property type="match status" value="1"/>
</dbReference>
<dbReference type="EMBL" id="CAJNOW010007082">
    <property type="protein sequence ID" value="CAF1502866.1"/>
    <property type="molecule type" value="Genomic_DNA"/>
</dbReference>
<evidence type="ECO:0000256" key="1">
    <source>
        <dbReference type="SAM" id="Phobius"/>
    </source>
</evidence>
<evidence type="ECO:0000313" key="3">
    <source>
        <dbReference type="EMBL" id="CAF1533498.1"/>
    </source>
</evidence>
<keyword evidence="1" id="KW-0472">Membrane</keyword>
<dbReference type="InterPro" id="IPR042837">
    <property type="entry name" value="PTX3"/>
</dbReference>
<evidence type="ECO:0000313" key="4">
    <source>
        <dbReference type="EMBL" id="CAF3851901.1"/>
    </source>
</evidence>
<dbReference type="Pfam" id="PF13385">
    <property type="entry name" value="Laminin_G_3"/>
    <property type="match status" value="2"/>
</dbReference>
<evidence type="ECO:0000313" key="6">
    <source>
        <dbReference type="Proteomes" id="UP000663834"/>
    </source>
</evidence>
<dbReference type="PANTHER" id="PTHR46943:SF1">
    <property type="entry name" value="PENTRAXIN-RELATED PROTEIN PTX3"/>
    <property type="match status" value="1"/>
</dbReference>
<evidence type="ECO:0000313" key="5">
    <source>
        <dbReference type="EMBL" id="CAF4290514.1"/>
    </source>
</evidence>
<protein>
    <submittedName>
        <fullName evidence="2">Uncharacterized protein</fullName>
    </submittedName>
</protein>
<gene>
    <name evidence="4" type="ORF">BYL167_LOCUS5905</name>
    <name evidence="3" type="ORF">CJN711_LOCUS29206</name>
    <name evidence="5" type="ORF">GIL414_LOCUS25385</name>
    <name evidence="2" type="ORF">KQP761_LOCUS14712</name>
</gene>
<dbReference type="SUPFAM" id="SSF49899">
    <property type="entry name" value="Concanavalin A-like lectins/glucanases"/>
    <property type="match status" value="2"/>
</dbReference>
<dbReference type="EMBL" id="CAJNOV010013832">
    <property type="protein sequence ID" value="CAF1533498.1"/>
    <property type="molecule type" value="Genomic_DNA"/>
</dbReference>
<dbReference type="GO" id="GO:0006955">
    <property type="term" value="P:immune response"/>
    <property type="evidence" value="ECO:0007669"/>
    <property type="project" value="InterPro"/>
</dbReference>
<name>A0A815TMH4_9BILA</name>
<evidence type="ECO:0000313" key="2">
    <source>
        <dbReference type="EMBL" id="CAF1502866.1"/>
    </source>
</evidence>
<dbReference type="InterPro" id="IPR013320">
    <property type="entry name" value="ConA-like_dom_sf"/>
</dbReference>
<dbReference type="Proteomes" id="UP000663855">
    <property type="component" value="Unassembled WGS sequence"/>
</dbReference>
<proteinExistence type="predicted"/>
<feature type="transmembrane region" description="Helical" evidence="1">
    <location>
        <begin position="124"/>
        <end position="150"/>
    </location>
</feature>
<dbReference type="EMBL" id="CAJOBH010001392">
    <property type="protein sequence ID" value="CAF3851901.1"/>
    <property type="molecule type" value="Genomic_DNA"/>
</dbReference>
<keyword evidence="1" id="KW-0812">Transmembrane</keyword>
<keyword evidence="1" id="KW-1133">Transmembrane helix</keyword>
<dbReference type="Proteomes" id="UP000663834">
    <property type="component" value="Unassembled WGS sequence"/>
</dbReference>
<sequence length="614" mass="66910">MNQPRIIRKSYVARVTHVPRRPSSKIKISPLDSTIQHRSIESTNEIIDSSAPSVASKYVLRKPSSIEYSDNNSDTRNAKKLSSDDTHDFTPISVAKRSDLIQPKSNLAHRFTNWYTRLTYKQKIFFTVICAVLITSVLVVTIIPPVYMFVILKISSQSSFTNHTVSSCSSSTCIGQETPYRSSQVTALYTFDGNTNDQSGYLSGTASGSPSFVYSSYVGQAIFLTSSSQQYVQIPNINFFGKSFTLQTWINTGSLSMTNDYGLFSQCDSSSICLSFNFRNGRLVLSFDSMNANNSTLTGSTLISDSDWVHVTAVYDAVLFQQQIYVDGVIDAVSYGIISAFQGDSTSATTTIGRGSSYSYGTTYYNGKIDHFTISSGVARSAYQIYNDASLVVHYPFDTNGTYNDYSVYLCNGLSSGASAISSGRVNQAISFISSTSYFQSQCFPRMRGAYPSFSFSLWIYPTSTTTGSIVHISSNSDGSGSCYDLLVLTSAGALVFQWMGTSGNVSNARGPAITANTWTHVSTVYGQKSGVRLFINGQFRTSSSNTGSLNLQNTNTPLYITLGNTNPLGPAASLNCSSGTVSISSGSFSGYIDEFRMYNRELDNQEICVLANP</sequence>
<dbReference type="AlphaFoldDB" id="A0A815TMH4"/>
<reference evidence="2" key="1">
    <citation type="submission" date="2021-02" db="EMBL/GenBank/DDBJ databases">
        <authorList>
            <person name="Nowell W R."/>
        </authorList>
    </citation>
    <scope>NUCLEOTIDE SEQUENCE</scope>
</reference>
<accession>A0A815TMH4</accession>
<dbReference type="Gene3D" id="2.60.120.200">
    <property type="match status" value="2"/>
</dbReference>
<dbReference type="Proteomes" id="UP000681967">
    <property type="component" value="Unassembled WGS sequence"/>
</dbReference>
<dbReference type="OrthoDB" id="536211at2759"/>
<dbReference type="Proteomes" id="UP000681720">
    <property type="component" value="Unassembled WGS sequence"/>
</dbReference>
<dbReference type="EMBL" id="CAJOBJ010034189">
    <property type="protein sequence ID" value="CAF4290514.1"/>
    <property type="molecule type" value="Genomic_DNA"/>
</dbReference>